<dbReference type="InterPro" id="IPR006199">
    <property type="entry name" value="LexA_DNA-bd_dom"/>
</dbReference>
<dbReference type="InterPro" id="IPR050077">
    <property type="entry name" value="LexA_repressor"/>
</dbReference>
<dbReference type="InterPro" id="IPR039418">
    <property type="entry name" value="LexA-like"/>
</dbReference>
<evidence type="ECO:0000256" key="8">
    <source>
        <dbReference type="ARBA" id="ARBA00023125"/>
    </source>
</evidence>
<dbReference type="SUPFAM" id="SSF46785">
    <property type="entry name" value="Winged helix' DNA-binding domain"/>
    <property type="match status" value="1"/>
</dbReference>
<feature type="domain" description="Peptidase S24/S26A/S26B/S26C" evidence="12">
    <location>
        <begin position="82"/>
        <end position="194"/>
    </location>
</feature>
<sequence length="201" mass="22528">VQKPLSTKQQQFLDLIQRHALTYGQSPSYAEIMSSLRFSSLGTVNWYVKTLIKNGHLNRTGGPNSKRALTLAEKHPAPARLPLLGFIAAGTPIEALENAESVEVPAPLVHPDNFVLKIKGDSMIDDHIEDGDYIIVRKTQSAEPGQAIVALINGEATLKRYYPQNQKIELHPRNPDYPIIHIKETDDFQINGIVLYSFREY</sequence>
<evidence type="ECO:0000313" key="14">
    <source>
        <dbReference type="EMBL" id="SVA01642.1"/>
    </source>
</evidence>
<feature type="domain" description="LexA repressor DNA-binding" evidence="13">
    <location>
        <begin position="3"/>
        <end position="62"/>
    </location>
</feature>
<dbReference type="InterPro" id="IPR006200">
    <property type="entry name" value="LexA"/>
</dbReference>
<evidence type="ECO:0000256" key="2">
    <source>
        <dbReference type="ARBA" id="ARBA00022491"/>
    </source>
</evidence>
<keyword evidence="5" id="KW-0378">Hydrolase</keyword>
<dbReference type="SUPFAM" id="SSF51306">
    <property type="entry name" value="LexA/Signal peptidase"/>
    <property type="match status" value="1"/>
</dbReference>
<dbReference type="NCBIfam" id="TIGR00498">
    <property type="entry name" value="lexA"/>
    <property type="match status" value="1"/>
</dbReference>
<dbReference type="PANTHER" id="PTHR33516:SF2">
    <property type="entry name" value="LEXA REPRESSOR-RELATED"/>
    <property type="match status" value="1"/>
</dbReference>
<dbReference type="InterPro" id="IPR036388">
    <property type="entry name" value="WH-like_DNA-bd_sf"/>
</dbReference>
<accession>A0A381SC24</accession>
<evidence type="ECO:0000256" key="3">
    <source>
        <dbReference type="ARBA" id="ARBA00022705"/>
    </source>
</evidence>
<dbReference type="GO" id="GO:0003677">
    <property type="term" value="F:DNA binding"/>
    <property type="evidence" value="ECO:0007669"/>
    <property type="project" value="UniProtKB-KW"/>
</dbReference>
<dbReference type="InterPro" id="IPR036390">
    <property type="entry name" value="WH_DNA-bd_sf"/>
</dbReference>
<dbReference type="InterPro" id="IPR036286">
    <property type="entry name" value="LexA/Signal_pep-like_sf"/>
</dbReference>
<dbReference type="GO" id="GO:0009432">
    <property type="term" value="P:SOS response"/>
    <property type="evidence" value="ECO:0007669"/>
    <property type="project" value="UniProtKB-KW"/>
</dbReference>
<evidence type="ECO:0000256" key="5">
    <source>
        <dbReference type="ARBA" id="ARBA00022801"/>
    </source>
</evidence>
<evidence type="ECO:0000256" key="1">
    <source>
        <dbReference type="ARBA" id="ARBA00007484"/>
    </source>
</evidence>
<keyword evidence="11" id="KW-0742">SOS response</keyword>
<keyword evidence="4" id="KW-0227">DNA damage</keyword>
<keyword evidence="7" id="KW-0805">Transcription regulation</keyword>
<dbReference type="FunFam" id="2.10.109.10:FF:000001">
    <property type="entry name" value="LexA repressor"/>
    <property type="match status" value="1"/>
</dbReference>
<evidence type="ECO:0000256" key="4">
    <source>
        <dbReference type="ARBA" id="ARBA00022763"/>
    </source>
</evidence>
<dbReference type="GO" id="GO:0045892">
    <property type="term" value="P:negative regulation of DNA-templated transcription"/>
    <property type="evidence" value="ECO:0007669"/>
    <property type="project" value="InterPro"/>
</dbReference>
<dbReference type="AlphaFoldDB" id="A0A381SC24"/>
<dbReference type="InterPro" id="IPR015927">
    <property type="entry name" value="Peptidase_S24_S26A/B/C"/>
</dbReference>
<dbReference type="Gene3D" id="2.10.109.10">
    <property type="entry name" value="Umud Fragment, subunit A"/>
    <property type="match status" value="1"/>
</dbReference>
<dbReference type="PRINTS" id="PR00726">
    <property type="entry name" value="LEXASERPTASE"/>
</dbReference>
<dbReference type="Pfam" id="PF01726">
    <property type="entry name" value="LexA_DNA_bind"/>
    <property type="match status" value="1"/>
</dbReference>
<keyword evidence="9" id="KW-0804">Transcription</keyword>
<gene>
    <name evidence="14" type="ORF">METZ01_LOCUS54496</name>
</gene>
<keyword evidence="10" id="KW-0234">DNA repair</keyword>
<name>A0A381SC24_9ZZZZ</name>
<dbReference type="InterPro" id="IPR006197">
    <property type="entry name" value="Peptidase_S24_LexA"/>
</dbReference>
<evidence type="ECO:0000256" key="11">
    <source>
        <dbReference type="ARBA" id="ARBA00023236"/>
    </source>
</evidence>
<dbReference type="Pfam" id="PF00717">
    <property type="entry name" value="Peptidase_S24"/>
    <property type="match status" value="1"/>
</dbReference>
<keyword evidence="3" id="KW-0235">DNA replication</keyword>
<dbReference type="GO" id="GO:0006508">
    <property type="term" value="P:proteolysis"/>
    <property type="evidence" value="ECO:0007669"/>
    <property type="project" value="InterPro"/>
</dbReference>
<dbReference type="CDD" id="cd06529">
    <property type="entry name" value="S24_LexA-like"/>
    <property type="match status" value="1"/>
</dbReference>
<protein>
    <recommendedName>
        <fullName evidence="15">Repressor LexA</fullName>
    </recommendedName>
</protein>
<comment type="similarity">
    <text evidence="1">Belongs to the peptidase S24 family.</text>
</comment>
<evidence type="ECO:0000259" key="12">
    <source>
        <dbReference type="Pfam" id="PF00717"/>
    </source>
</evidence>
<feature type="non-terminal residue" evidence="14">
    <location>
        <position position="1"/>
    </location>
</feature>
<evidence type="ECO:0000259" key="13">
    <source>
        <dbReference type="Pfam" id="PF01726"/>
    </source>
</evidence>
<organism evidence="14">
    <name type="scientific">marine metagenome</name>
    <dbReference type="NCBI Taxonomy" id="408172"/>
    <lineage>
        <taxon>unclassified sequences</taxon>
        <taxon>metagenomes</taxon>
        <taxon>ecological metagenomes</taxon>
    </lineage>
</organism>
<evidence type="ECO:0000256" key="10">
    <source>
        <dbReference type="ARBA" id="ARBA00023204"/>
    </source>
</evidence>
<dbReference type="Gene3D" id="1.10.10.10">
    <property type="entry name" value="Winged helix-like DNA-binding domain superfamily/Winged helix DNA-binding domain"/>
    <property type="match status" value="1"/>
</dbReference>
<keyword evidence="8" id="KW-0238">DNA-binding</keyword>
<proteinExistence type="inferred from homology"/>
<dbReference type="GO" id="GO:0006260">
    <property type="term" value="P:DNA replication"/>
    <property type="evidence" value="ECO:0007669"/>
    <property type="project" value="UniProtKB-KW"/>
</dbReference>
<reference evidence="14" key="1">
    <citation type="submission" date="2018-05" db="EMBL/GenBank/DDBJ databases">
        <authorList>
            <person name="Lanie J.A."/>
            <person name="Ng W.-L."/>
            <person name="Kazmierczak K.M."/>
            <person name="Andrzejewski T.M."/>
            <person name="Davidsen T.M."/>
            <person name="Wayne K.J."/>
            <person name="Tettelin H."/>
            <person name="Glass J.I."/>
            <person name="Rusch D."/>
            <person name="Podicherti R."/>
            <person name="Tsui H.-C.T."/>
            <person name="Winkler M.E."/>
        </authorList>
    </citation>
    <scope>NUCLEOTIDE SEQUENCE</scope>
</reference>
<dbReference type="EMBL" id="UINC01002925">
    <property type="protein sequence ID" value="SVA01642.1"/>
    <property type="molecule type" value="Genomic_DNA"/>
</dbReference>
<keyword evidence="2" id="KW-0678">Repressor</keyword>
<dbReference type="GO" id="GO:0006281">
    <property type="term" value="P:DNA repair"/>
    <property type="evidence" value="ECO:0007669"/>
    <property type="project" value="UniProtKB-KW"/>
</dbReference>
<dbReference type="PANTHER" id="PTHR33516">
    <property type="entry name" value="LEXA REPRESSOR"/>
    <property type="match status" value="1"/>
</dbReference>
<evidence type="ECO:0000256" key="7">
    <source>
        <dbReference type="ARBA" id="ARBA00023015"/>
    </source>
</evidence>
<dbReference type="GO" id="GO:0004252">
    <property type="term" value="F:serine-type endopeptidase activity"/>
    <property type="evidence" value="ECO:0007669"/>
    <property type="project" value="InterPro"/>
</dbReference>
<evidence type="ECO:0000256" key="9">
    <source>
        <dbReference type="ARBA" id="ARBA00023163"/>
    </source>
</evidence>
<keyword evidence="6" id="KW-0068">Autocatalytic cleavage</keyword>
<evidence type="ECO:0008006" key="15">
    <source>
        <dbReference type="Google" id="ProtNLM"/>
    </source>
</evidence>
<evidence type="ECO:0000256" key="6">
    <source>
        <dbReference type="ARBA" id="ARBA00022813"/>
    </source>
</evidence>